<dbReference type="CDD" id="cd20688">
    <property type="entry name" value="CdiI_Ecoli_Nm-like"/>
    <property type="match status" value="1"/>
</dbReference>
<feature type="domain" description="CDI immunity protein" evidence="1">
    <location>
        <begin position="21"/>
        <end position="115"/>
    </location>
</feature>
<proteinExistence type="predicted"/>
<protein>
    <recommendedName>
        <fullName evidence="1">CDI immunity protein domain-containing protein</fullName>
    </recommendedName>
</protein>
<keyword evidence="3" id="KW-1185">Reference proteome</keyword>
<evidence type="ECO:0000313" key="2">
    <source>
        <dbReference type="EMBL" id="RKD30373.1"/>
    </source>
</evidence>
<sequence>MKRDFRLYDQNMLDKEHFPVQVVFNMVSDERFIQIIEGISEGRGFGENFGACVFPDDLDEYDIATGGIFGGVEFGLHSGEEIVIDYETLYKYLQIICSSFMDDYPDKQETLNKLLNKYKQKYNIE</sequence>
<dbReference type="EMBL" id="MCIA01000031">
    <property type="protein sequence ID" value="RKD30373.1"/>
    <property type="molecule type" value="Genomic_DNA"/>
</dbReference>
<name>A0A419SYN0_9FIRM</name>
<reference evidence="2 3" key="1">
    <citation type="submission" date="2016-08" db="EMBL/GenBank/DDBJ databases">
        <title>A new outlook on sporulation: Clostridium algidixylanolyticum.</title>
        <authorList>
            <person name="Poppleton D.I."/>
            <person name="Gribaldo S."/>
        </authorList>
    </citation>
    <scope>NUCLEOTIDE SEQUENCE [LARGE SCALE GENOMIC DNA]</scope>
    <source>
        <strain evidence="2 3">SPL73</strain>
    </source>
</reference>
<gene>
    <name evidence="2" type="ORF">BET01_07225</name>
</gene>
<evidence type="ECO:0000313" key="3">
    <source>
        <dbReference type="Proteomes" id="UP000284277"/>
    </source>
</evidence>
<comment type="caution">
    <text evidence="2">The sequence shown here is derived from an EMBL/GenBank/DDBJ whole genome shotgun (WGS) entry which is preliminary data.</text>
</comment>
<dbReference type="InterPro" id="IPR041256">
    <property type="entry name" value="CdiI_4"/>
</dbReference>
<dbReference type="AlphaFoldDB" id="A0A419SYN0"/>
<accession>A0A419SYN0</accession>
<evidence type="ECO:0000259" key="1">
    <source>
        <dbReference type="Pfam" id="PF18624"/>
    </source>
</evidence>
<organism evidence="2 3">
    <name type="scientific">Lacrimispora algidixylanolytica</name>
    <dbReference type="NCBI Taxonomy" id="94868"/>
    <lineage>
        <taxon>Bacteria</taxon>
        <taxon>Bacillati</taxon>
        <taxon>Bacillota</taxon>
        <taxon>Clostridia</taxon>
        <taxon>Lachnospirales</taxon>
        <taxon>Lachnospiraceae</taxon>
        <taxon>Lacrimispora</taxon>
    </lineage>
</organism>
<dbReference type="Pfam" id="PF18624">
    <property type="entry name" value="CdiI_4"/>
    <property type="match status" value="1"/>
</dbReference>
<dbReference type="Proteomes" id="UP000284277">
    <property type="component" value="Unassembled WGS sequence"/>
</dbReference>
<dbReference type="OrthoDB" id="2087663at2"/>